<gene>
    <name evidence="1" type="primary">metW</name>
    <name evidence="1" type="ORF">MJ956_01300</name>
</gene>
<protein>
    <submittedName>
        <fullName evidence="1">Methionine biosynthesis protein MetW</fullName>
    </submittedName>
</protein>
<keyword evidence="2" id="KW-1185">Reference proteome</keyword>
<dbReference type="NCBIfam" id="TIGR02081">
    <property type="entry name" value="metW"/>
    <property type="match status" value="1"/>
</dbReference>
<evidence type="ECO:0000313" key="1">
    <source>
        <dbReference type="EMBL" id="MCP3053782.1"/>
    </source>
</evidence>
<proteinExistence type="predicted"/>
<accession>A0A9X2H1Z1</accession>
<sequence>MAVLDTPVPTSETVTANASTRIDLELIAGLVTPGSRVLDVGCGDGSLLSLLERRRRVDGRGVELSQAGVNECVGRGLSVIQGDADRDLVYYPDDAFDFVILSQTIQATRNPKTVLTELLRIGERAIVSFPNFGHWSIRLSLGLYGRMPVTRNLTHSWYDTPNIHFCTIRDFVALADEIGATVAVAMAIDATGQKMGMKMPWAFWNLFGQQAVFVLRR</sequence>
<dbReference type="CDD" id="cd02440">
    <property type="entry name" value="AdoMet_MTases"/>
    <property type="match status" value="1"/>
</dbReference>
<dbReference type="Pfam" id="PF07021">
    <property type="entry name" value="MetW"/>
    <property type="match status" value="1"/>
</dbReference>
<organism evidence="1 2">
    <name type="scientific">Aurantimonas marianensis</name>
    <dbReference type="NCBI Taxonomy" id="2920428"/>
    <lineage>
        <taxon>Bacteria</taxon>
        <taxon>Pseudomonadati</taxon>
        <taxon>Pseudomonadota</taxon>
        <taxon>Alphaproteobacteria</taxon>
        <taxon>Hyphomicrobiales</taxon>
        <taxon>Aurantimonadaceae</taxon>
        <taxon>Aurantimonas</taxon>
    </lineage>
</organism>
<name>A0A9X2H1Z1_9HYPH</name>
<dbReference type="SUPFAM" id="SSF53335">
    <property type="entry name" value="S-adenosyl-L-methionine-dependent methyltransferases"/>
    <property type="match status" value="1"/>
</dbReference>
<evidence type="ECO:0000313" key="2">
    <source>
        <dbReference type="Proteomes" id="UP001155220"/>
    </source>
</evidence>
<dbReference type="EMBL" id="JALHBS010000007">
    <property type="protein sequence ID" value="MCP3053782.1"/>
    <property type="molecule type" value="Genomic_DNA"/>
</dbReference>
<dbReference type="RefSeq" id="WP_253962673.1">
    <property type="nucleotide sequence ID" value="NZ_JALHBS010000007.1"/>
</dbReference>
<dbReference type="Proteomes" id="UP001155220">
    <property type="component" value="Unassembled WGS sequence"/>
</dbReference>
<dbReference type="Gene3D" id="3.40.50.150">
    <property type="entry name" value="Vaccinia Virus protein VP39"/>
    <property type="match status" value="1"/>
</dbReference>
<comment type="caution">
    <text evidence="1">The sequence shown here is derived from an EMBL/GenBank/DDBJ whole genome shotgun (WGS) entry which is preliminary data.</text>
</comment>
<reference evidence="1" key="1">
    <citation type="submission" date="2022-03" db="EMBL/GenBank/DDBJ databases">
        <title>Aurantimonas Liuensis sp. Nov., isolated from the hadal seawater of the Mariana Trench.</title>
        <authorList>
            <person name="Liu R."/>
        </authorList>
    </citation>
    <scope>NUCLEOTIDE SEQUENCE</scope>
    <source>
        <strain evidence="1">LRZ36</strain>
    </source>
</reference>
<dbReference type="InterPro" id="IPR010743">
    <property type="entry name" value="Methionine_synth_MetW"/>
</dbReference>
<dbReference type="InterPro" id="IPR029063">
    <property type="entry name" value="SAM-dependent_MTases_sf"/>
</dbReference>
<dbReference type="AlphaFoldDB" id="A0A9X2H1Z1"/>